<protein>
    <submittedName>
        <fullName evidence="3">Cell division protein ZapB</fullName>
    </submittedName>
</protein>
<keyword evidence="1 2" id="KW-0175">Coiled coil</keyword>
<dbReference type="InterPro" id="IPR009252">
    <property type="entry name" value="Cell_div_ZapB"/>
</dbReference>
<dbReference type="GO" id="GO:0005737">
    <property type="term" value="C:cytoplasm"/>
    <property type="evidence" value="ECO:0007669"/>
    <property type="project" value="InterPro"/>
</dbReference>
<dbReference type="GO" id="GO:0090529">
    <property type="term" value="P:cell septum assembly"/>
    <property type="evidence" value="ECO:0007669"/>
    <property type="project" value="InterPro"/>
</dbReference>
<dbReference type="AlphaFoldDB" id="A0A8J7IQ13"/>
<keyword evidence="3" id="KW-0132">Cell division</keyword>
<dbReference type="Proteomes" id="UP000636888">
    <property type="component" value="Unassembled WGS sequence"/>
</dbReference>
<dbReference type="Pfam" id="PF06005">
    <property type="entry name" value="ZapB"/>
    <property type="match status" value="1"/>
</dbReference>
<evidence type="ECO:0000313" key="4">
    <source>
        <dbReference type="Proteomes" id="UP000636888"/>
    </source>
</evidence>
<dbReference type="GO" id="GO:0043093">
    <property type="term" value="P:FtsZ-dependent cytokinesis"/>
    <property type="evidence" value="ECO:0007669"/>
    <property type="project" value="InterPro"/>
</dbReference>
<keyword evidence="3" id="KW-0131">Cell cycle</keyword>
<proteinExistence type="predicted"/>
<keyword evidence="4" id="KW-1185">Reference proteome</keyword>
<evidence type="ECO:0000256" key="2">
    <source>
        <dbReference type="SAM" id="Coils"/>
    </source>
</evidence>
<gene>
    <name evidence="3" type="primary">zapB</name>
    <name evidence="3" type="ORF">JFN93_13970</name>
</gene>
<organism evidence="3 4">
    <name type="scientific">Geomesophilobacter sediminis</name>
    <dbReference type="NCBI Taxonomy" id="2798584"/>
    <lineage>
        <taxon>Bacteria</taxon>
        <taxon>Pseudomonadati</taxon>
        <taxon>Thermodesulfobacteriota</taxon>
        <taxon>Desulfuromonadia</taxon>
        <taxon>Geobacterales</taxon>
        <taxon>Geobacteraceae</taxon>
        <taxon>Geomesophilobacter</taxon>
    </lineage>
</organism>
<evidence type="ECO:0000256" key="1">
    <source>
        <dbReference type="ARBA" id="ARBA00023054"/>
    </source>
</evidence>
<name>A0A8J7IQ13_9BACT</name>
<sequence>MSVDSFDELEGRVVALLEALSQLKGENDLLREENRRLKEEKKGVRTRIDSILSKLEGV</sequence>
<accession>A0A8J7IQ13</accession>
<dbReference type="EMBL" id="JAEMHM010000011">
    <property type="protein sequence ID" value="MBJ6725823.1"/>
    <property type="molecule type" value="Genomic_DNA"/>
</dbReference>
<dbReference type="RefSeq" id="WP_199384719.1">
    <property type="nucleotide sequence ID" value="NZ_JAEMHM010000011.1"/>
</dbReference>
<dbReference type="Gene3D" id="1.20.5.340">
    <property type="match status" value="1"/>
</dbReference>
<comment type="caution">
    <text evidence="3">The sequence shown here is derived from an EMBL/GenBank/DDBJ whole genome shotgun (WGS) entry which is preliminary data.</text>
</comment>
<reference evidence="3" key="1">
    <citation type="submission" date="2020-12" db="EMBL/GenBank/DDBJ databases">
        <title>Geomonas sp. Red875, isolated from river sediment.</title>
        <authorList>
            <person name="Xu Z."/>
            <person name="Zhang Z."/>
            <person name="Masuda Y."/>
            <person name="Itoh H."/>
            <person name="Senoo K."/>
        </authorList>
    </citation>
    <scope>NUCLEOTIDE SEQUENCE</scope>
    <source>
        <strain evidence="3">Red875</strain>
    </source>
</reference>
<feature type="coiled-coil region" evidence="2">
    <location>
        <begin position="6"/>
        <end position="47"/>
    </location>
</feature>
<evidence type="ECO:0000313" key="3">
    <source>
        <dbReference type="EMBL" id="MBJ6725823.1"/>
    </source>
</evidence>